<evidence type="ECO:0000313" key="3">
    <source>
        <dbReference type="EMBL" id="RFO96744.1"/>
    </source>
</evidence>
<accession>A0A3E1RBK7</accession>
<evidence type="ECO:0000256" key="1">
    <source>
        <dbReference type="SAM" id="MobiDB-lite"/>
    </source>
</evidence>
<dbReference type="Proteomes" id="UP000260665">
    <property type="component" value="Unassembled WGS sequence"/>
</dbReference>
<proteinExistence type="predicted"/>
<gene>
    <name evidence="3" type="ORF">DIC66_12075</name>
</gene>
<keyword evidence="4" id="KW-1185">Reference proteome</keyword>
<dbReference type="AlphaFoldDB" id="A0A3E1RBK7"/>
<dbReference type="RefSeq" id="WP_117177489.1">
    <property type="nucleotide sequence ID" value="NZ_QFZK01000006.1"/>
</dbReference>
<sequence>MKSLVFAVCCCAVLLLGTVGLGPSAHAAPLAEASLPRRDLTVELRQIEEGHDAPGSYSAGRSDDHTWEPQSVQVRNGEKALLRMNDAIPMQWTQSVSTQSTSATAKPQASVSNALVWFDAGQSLSVQAKWPGGNKPAVLVIEVQRAAMDAQVGAALPAQKRNTVSTTVTVPLAEWVTVAATGRAAKAGVYSSDAGVLGRRLLQVRVMAP</sequence>
<dbReference type="OrthoDB" id="9153297at2"/>
<dbReference type="EMBL" id="QFZK01000006">
    <property type="protein sequence ID" value="RFO96744.1"/>
    <property type="molecule type" value="Genomic_DNA"/>
</dbReference>
<feature type="region of interest" description="Disordered" evidence="1">
    <location>
        <begin position="51"/>
        <end position="70"/>
    </location>
</feature>
<feature type="chain" id="PRO_5017637216" evidence="2">
    <location>
        <begin position="28"/>
        <end position="209"/>
    </location>
</feature>
<evidence type="ECO:0000256" key="2">
    <source>
        <dbReference type="SAM" id="SignalP"/>
    </source>
</evidence>
<name>A0A3E1RBK7_9BURK</name>
<protein>
    <submittedName>
        <fullName evidence="3">Uncharacterized protein</fullName>
    </submittedName>
</protein>
<organism evidence="3 4">
    <name type="scientific">Rhodoferax lacus</name>
    <dbReference type="NCBI Taxonomy" id="2184758"/>
    <lineage>
        <taxon>Bacteria</taxon>
        <taxon>Pseudomonadati</taxon>
        <taxon>Pseudomonadota</taxon>
        <taxon>Betaproteobacteria</taxon>
        <taxon>Burkholderiales</taxon>
        <taxon>Comamonadaceae</taxon>
        <taxon>Rhodoferax</taxon>
    </lineage>
</organism>
<comment type="caution">
    <text evidence="3">The sequence shown here is derived from an EMBL/GenBank/DDBJ whole genome shotgun (WGS) entry which is preliminary data.</text>
</comment>
<feature type="signal peptide" evidence="2">
    <location>
        <begin position="1"/>
        <end position="27"/>
    </location>
</feature>
<evidence type="ECO:0000313" key="4">
    <source>
        <dbReference type="Proteomes" id="UP000260665"/>
    </source>
</evidence>
<keyword evidence="2" id="KW-0732">Signal</keyword>
<reference evidence="3 4" key="1">
    <citation type="submission" date="2018-05" db="EMBL/GenBank/DDBJ databases">
        <title>Rhodoferax soyangensis sp.nov., isolated from an oligotrophic freshwater lake.</title>
        <authorList>
            <person name="Park M."/>
        </authorList>
    </citation>
    <scope>NUCLEOTIDE SEQUENCE [LARGE SCALE GENOMIC DNA]</scope>
    <source>
        <strain evidence="3 4">IMCC26218</strain>
    </source>
</reference>